<evidence type="ECO:0000313" key="1">
    <source>
        <dbReference type="EMBL" id="AEE93276.1"/>
    </source>
</evidence>
<dbReference type="GO" id="GO:0016491">
    <property type="term" value="F:oxidoreductase activity"/>
    <property type="evidence" value="ECO:0007669"/>
    <property type="project" value="InterPro"/>
</dbReference>
<dbReference type="OrthoDB" id="40552at2157"/>
<dbReference type="GeneID" id="10599827"/>
<dbReference type="AlphaFoldDB" id="F4B5R1"/>
<sequence length="98" mass="11077">MKVNVEEAKELVYKIFSKVTYAEYAKYLSEELIEAEIEGHSDHGLQLIPYYIKLANGEEVDIGGQKIPPINPKGKVEISGENLGRNKEIFTYMSSTTH</sequence>
<dbReference type="HOGENOM" id="CLU_2327112_0_0_2"/>
<proteinExistence type="predicted"/>
<dbReference type="eggNOG" id="arCOG04874">
    <property type="taxonomic scope" value="Archaea"/>
</dbReference>
<dbReference type="Gene3D" id="1.10.1530.10">
    <property type="match status" value="1"/>
</dbReference>
<gene>
    <name evidence="1" type="ordered locus">Ahos_0387</name>
</gene>
<organism evidence="1 2">
    <name type="scientific">Acidianus hospitalis (strain W1)</name>
    <dbReference type="NCBI Taxonomy" id="933801"/>
    <lineage>
        <taxon>Archaea</taxon>
        <taxon>Thermoproteota</taxon>
        <taxon>Thermoprotei</taxon>
        <taxon>Sulfolobales</taxon>
        <taxon>Sulfolobaceae</taxon>
        <taxon>Acidianus</taxon>
    </lineage>
</organism>
<dbReference type="RefSeq" id="WP_013775192.1">
    <property type="nucleotide sequence ID" value="NC_015518.1"/>
</dbReference>
<dbReference type="STRING" id="933801.Ahos_0387"/>
<accession>F4B5R1</accession>
<reference key="2">
    <citation type="journal article" date="2011" name="Extremophiles">
        <title>Genomic analyses of Acidianus hospitalis W1 a host for studying crenarchaeal virus and plasmid life cycles.</title>
        <authorList>
            <person name="You X.Y."/>
            <person name="Liu C."/>
            <person name="Wang S.Y."/>
            <person name="Jiang C.Y."/>
            <person name="Shah S.A."/>
            <person name="Prangishvili D."/>
            <person name="Liu S.J."/>
            <person name="Garrett R.A."/>
        </authorList>
    </citation>
    <scope>NUCLEOTIDE SEQUENCE</scope>
    <source>
        <strain>W1</strain>
    </source>
</reference>
<dbReference type="KEGG" id="aho:Ahos_0387"/>
<protein>
    <submittedName>
        <fullName evidence="1">Uncharacterized protein</fullName>
    </submittedName>
</protein>
<reference evidence="1 2" key="1">
    <citation type="journal article" date="2011" name="Extremophiles">
        <title>Genomic analysis of Acidianus hospitalis W1 a host for studying crenarchaeal virus and plasmid life cycles.</title>
        <authorList>
            <person name="You X.Y."/>
            <person name="Liu C."/>
            <person name="Wang S.Y."/>
            <person name="Jiang C.Y."/>
            <person name="Shah S.A."/>
            <person name="Prangishvili D."/>
            <person name="She Q."/>
            <person name="Liu S.J."/>
            <person name="Garrett R.A."/>
        </authorList>
    </citation>
    <scope>NUCLEOTIDE SEQUENCE [LARGE SCALE GENOMIC DNA]</scope>
    <source>
        <strain evidence="1 2">W1</strain>
    </source>
</reference>
<name>F4B5R1_ACIHW</name>
<dbReference type="InterPro" id="IPR043144">
    <property type="entry name" value="Mal/L-sulf/L-lact_DH-like_ah"/>
</dbReference>
<dbReference type="InterPro" id="IPR036111">
    <property type="entry name" value="Mal/L-sulfo/L-lacto_DH-like_sf"/>
</dbReference>
<evidence type="ECO:0000313" key="2">
    <source>
        <dbReference type="Proteomes" id="UP000008458"/>
    </source>
</evidence>
<dbReference type="Proteomes" id="UP000008458">
    <property type="component" value="Chromosome"/>
</dbReference>
<keyword evidence="2" id="KW-1185">Reference proteome</keyword>
<dbReference type="EMBL" id="CP002535">
    <property type="protein sequence ID" value="AEE93276.1"/>
    <property type="molecule type" value="Genomic_DNA"/>
</dbReference>
<dbReference type="SUPFAM" id="SSF89733">
    <property type="entry name" value="L-sulfolactate dehydrogenase-like"/>
    <property type="match status" value="1"/>
</dbReference>